<dbReference type="EMBL" id="CM051395">
    <property type="protein sequence ID" value="KAJ4724634.1"/>
    <property type="molecule type" value="Genomic_DNA"/>
</dbReference>
<accession>A0ACC1YNN5</accession>
<name>A0ACC1YNN5_MELAZ</name>
<organism evidence="1 2">
    <name type="scientific">Melia azedarach</name>
    <name type="common">Chinaberry tree</name>
    <dbReference type="NCBI Taxonomy" id="155640"/>
    <lineage>
        <taxon>Eukaryota</taxon>
        <taxon>Viridiplantae</taxon>
        <taxon>Streptophyta</taxon>
        <taxon>Embryophyta</taxon>
        <taxon>Tracheophyta</taxon>
        <taxon>Spermatophyta</taxon>
        <taxon>Magnoliopsida</taxon>
        <taxon>eudicotyledons</taxon>
        <taxon>Gunneridae</taxon>
        <taxon>Pentapetalae</taxon>
        <taxon>rosids</taxon>
        <taxon>malvids</taxon>
        <taxon>Sapindales</taxon>
        <taxon>Meliaceae</taxon>
        <taxon>Melia</taxon>
    </lineage>
</organism>
<evidence type="ECO:0000313" key="2">
    <source>
        <dbReference type="Proteomes" id="UP001164539"/>
    </source>
</evidence>
<dbReference type="Proteomes" id="UP001164539">
    <property type="component" value="Chromosome 2"/>
</dbReference>
<comment type="caution">
    <text evidence="1">The sequence shown here is derived from an EMBL/GenBank/DDBJ whole genome shotgun (WGS) entry which is preliminary data.</text>
</comment>
<gene>
    <name evidence="1" type="ORF">OWV82_003602</name>
</gene>
<protein>
    <submittedName>
        <fullName evidence="1">Retrovirus-related Pol polyprotein from transposon TNT 1-94</fullName>
    </submittedName>
</protein>
<reference evidence="1 2" key="1">
    <citation type="journal article" date="2023" name="Science">
        <title>Complex scaffold remodeling in plant triterpene biosynthesis.</title>
        <authorList>
            <person name="De La Pena R."/>
            <person name="Hodgson H."/>
            <person name="Liu J.C."/>
            <person name="Stephenson M.J."/>
            <person name="Martin A.C."/>
            <person name="Owen C."/>
            <person name="Harkess A."/>
            <person name="Leebens-Mack J."/>
            <person name="Jimenez L.E."/>
            <person name="Osbourn A."/>
            <person name="Sattely E.S."/>
        </authorList>
    </citation>
    <scope>NUCLEOTIDE SEQUENCE [LARGE SCALE GENOMIC DNA]</scope>
    <source>
        <strain evidence="2">cv. JPN11</strain>
        <tissue evidence="1">Leaf</tissue>
    </source>
</reference>
<evidence type="ECO:0000313" key="1">
    <source>
        <dbReference type="EMBL" id="KAJ4724634.1"/>
    </source>
</evidence>
<sequence length="333" mass="36985">MSPQQICPLNSCLAPELTTLPSGSTTDTSTVPPSTSFNIPPIPRQSNQGDDIDGISALKTSLQKHFEMKDLGQLNYFLGLEVLSNTDGYYLSQEKYALDLLTRAGLTDSKVTSTPLEPNAKLTPLDRVLLKDTTLYRQLVGSLVYLTVTRPDISYAVHIVSQYMSAPRSSHYVAVLHILPYIKGTLFHGLHFSAHSSLELSAFSDADWRCKKQTVVSGSSIDAEYRALADTTQEITWLHWLLSDMGVPHSSLTPLACDNSSAIQIAHNDVFHERTKHIEVDCHFIRQHITQGTIVLRSISSLDQPADLFTKSHHWGRFRDLLSKLKITSTPPS</sequence>
<proteinExistence type="predicted"/>
<keyword evidence="2" id="KW-1185">Reference proteome</keyword>